<evidence type="ECO:0000256" key="9">
    <source>
        <dbReference type="ARBA" id="ARBA00023172"/>
    </source>
</evidence>
<dbReference type="GO" id="GO:0005634">
    <property type="term" value="C:nucleus"/>
    <property type="evidence" value="ECO:0007669"/>
    <property type="project" value="UniProtKB-SubCell"/>
</dbReference>
<dbReference type="AlphaFoldDB" id="A0AAD5UY09"/>
<feature type="domain" description="RecF/RecN/SMC N-terminal" evidence="14">
    <location>
        <begin position="107"/>
        <end position="1116"/>
    </location>
</feature>
<dbReference type="SUPFAM" id="SSF52540">
    <property type="entry name" value="P-loop containing nucleoside triphosphate hydrolases"/>
    <property type="match status" value="1"/>
</dbReference>
<dbReference type="Gene3D" id="1.10.287.1490">
    <property type="match status" value="1"/>
</dbReference>
<evidence type="ECO:0000259" key="14">
    <source>
        <dbReference type="Pfam" id="PF02463"/>
    </source>
</evidence>
<keyword evidence="5" id="KW-0547">Nucleotide-binding</keyword>
<feature type="region of interest" description="Disordered" evidence="13">
    <location>
        <begin position="1"/>
        <end position="65"/>
    </location>
</feature>
<evidence type="ECO:0000256" key="12">
    <source>
        <dbReference type="SAM" id="Coils"/>
    </source>
</evidence>
<keyword evidence="7" id="KW-0067">ATP-binding</keyword>
<evidence type="ECO:0000256" key="13">
    <source>
        <dbReference type="SAM" id="MobiDB-lite"/>
    </source>
</evidence>
<evidence type="ECO:0000256" key="5">
    <source>
        <dbReference type="ARBA" id="ARBA00022741"/>
    </source>
</evidence>
<feature type="coiled-coil region" evidence="12">
    <location>
        <begin position="866"/>
        <end position="900"/>
    </location>
</feature>
<reference evidence="15" key="1">
    <citation type="submission" date="2022-07" db="EMBL/GenBank/DDBJ databases">
        <title>Genome Sequence of Physisporinus lineatus.</title>
        <authorList>
            <person name="Buettner E."/>
        </authorList>
    </citation>
    <scope>NUCLEOTIDE SEQUENCE</scope>
    <source>
        <strain evidence="15">VT162</strain>
    </source>
</reference>
<feature type="coiled-coil region" evidence="12">
    <location>
        <begin position="753"/>
        <end position="816"/>
    </location>
</feature>
<name>A0AAD5UY09_9APHY</name>
<comment type="subcellular location">
    <subcellularLocation>
        <location evidence="2">Chromosome</location>
    </subcellularLocation>
    <subcellularLocation>
        <location evidence="1">Nucleus</location>
    </subcellularLocation>
</comment>
<evidence type="ECO:0000256" key="1">
    <source>
        <dbReference type="ARBA" id="ARBA00004123"/>
    </source>
</evidence>
<accession>A0AAD5UY09</accession>
<organism evidence="15 16">
    <name type="scientific">Meripilus lineatus</name>
    <dbReference type="NCBI Taxonomy" id="2056292"/>
    <lineage>
        <taxon>Eukaryota</taxon>
        <taxon>Fungi</taxon>
        <taxon>Dikarya</taxon>
        <taxon>Basidiomycota</taxon>
        <taxon>Agaricomycotina</taxon>
        <taxon>Agaricomycetes</taxon>
        <taxon>Polyporales</taxon>
        <taxon>Meripilaceae</taxon>
        <taxon>Meripilus</taxon>
    </lineage>
</organism>
<dbReference type="Pfam" id="PF02463">
    <property type="entry name" value="SMC_N"/>
    <property type="match status" value="1"/>
</dbReference>
<evidence type="ECO:0000256" key="4">
    <source>
        <dbReference type="ARBA" id="ARBA00022454"/>
    </source>
</evidence>
<gene>
    <name evidence="15" type="ORF">NLI96_g8064</name>
</gene>
<keyword evidence="16" id="KW-1185">Reference proteome</keyword>
<evidence type="ECO:0000313" key="15">
    <source>
        <dbReference type="EMBL" id="KAJ3480851.1"/>
    </source>
</evidence>
<dbReference type="EMBL" id="JANAWD010000352">
    <property type="protein sequence ID" value="KAJ3480851.1"/>
    <property type="molecule type" value="Genomic_DNA"/>
</dbReference>
<evidence type="ECO:0000256" key="6">
    <source>
        <dbReference type="ARBA" id="ARBA00022763"/>
    </source>
</evidence>
<keyword evidence="4" id="KW-0158">Chromosome</keyword>
<evidence type="ECO:0000256" key="3">
    <source>
        <dbReference type="ARBA" id="ARBA00006793"/>
    </source>
</evidence>
<keyword evidence="8 12" id="KW-0175">Coiled coil</keyword>
<dbReference type="PANTHER" id="PTHR19306">
    <property type="entry name" value="STRUCTURAL MAINTENANCE OF CHROMOSOMES 5,6 SMC5, SMC6"/>
    <property type="match status" value="1"/>
</dbReference>
<dbReference type="GO" id="GO:0000724">
    <property type="term" value="P:double-strand break repair via homologous recombination"/>
    <property type="evidence" value="ECO:0007669"/>
    <property type="project" value="TreeGrafter"/>
</dbReference>
<dbReference type="InterPro" id="IPR003395">
    <property type="entry name" value="RecF/RecN/SMC_N"/>
</dbReference>
<keyword evidence="10" id="KW-0234">DNA repair</keyword>
<evidence type="ECO:0000256" key="11">
    <source>
        <dbReference type="ARBA" id="ARBA00023242"/>
    </source>
</evidence>
<feature type="compositionally biased region" description="Basic and acidic residues" evidence="13">
    <location>
        <begin position="7"/>
        <end position="22"/>
    </location>
</feature>
<evidence type="ECO:0000256" key="10">
    <source>
        <dbReference type="ARBA" id="ARBA00023204"/>
    </source>
</evidence>
<dbReference type="GO" id="GO:0003697">
    <property type="term" value="F:single-stranded DNA binding"/>
    <property type="evidence" value="ECO:0007669"/>
    <property type="project" value="TreeGrafter"/>
</dbReference>
<protein>
    <recommendedName>
        <fullName evidence="14">RecF/RecN/SMC N-terminal domain-containing protein</fullName>
    </recommendedName>
</protein>
<keyword evidence="11" id="KW-0539">Nucleus</keyword>
<feature type="compositionally biased region" description="Acidic residues" evidence="13">
    <location>
        <begin position="54"/>
        <end position="65"/>
    </location>
</feature>
<feature type="coiled-coil region" evidence="12">
    <location>
        <begin position="947"/>
        <end position="981"/>
    </location>
</feature>
<evidence type="ECO:0000256" key="8">
    <source>
        <dbReference type="ARBA" id="ARBA00023054"/>
    </source>
</evidence>
<proteinExistence type="inferred from homology"/>
<dbReference type="GO" id="GO:0005524">
    <property type="term" value="F:ATP binding"/>
    <property type="evidence" value="ECO:0007669"/>
    <property type="project" value="UniProtKB-KW"/>
</dbReference>
<comment type="caution">
    <text evidence="15">The sequence shown here is derived from an EMBL/GenBank/DDBJ whole genome shotgun (WGS) entry which is preliminary data.</text>
</comment>
<dbReference type="InterPro" id="IPR027417">
    <property type="entry name" value="P-loop_NTPase"/>
</dbReference>
<dbReference type="PANTHER" id="PTHR19306:SF6">
    <property type="entry name" value="STRUCTURAL MAINTENANCE OF CHROMOSOMES PROTEIN 6"/>
    <property type="match status" value="1"/>
</dbReference>
<evidence type="ECO:0000313" key="16">
    <source>
        <dbReference type="Proteomes" id="UP001212997"/>
    </source>
</evidence>
<comment type="similarity">
    <text evidence="3">Belongs to the SMC family. SMC6 subfamily.</text>
</comment>
<dbReference type="GO" id="GO:0030915">
    <property type="term" value="C:Smc5-Smc6 complex"/>
    <property type="evidence" value="ECO:0007669"/>
    <property type="project" value="TreeGrafter"/>
</dbReference>
<keyword evidence="6" id="KW-0227">DNA damage</keyword>
<feature type="coiled-coil region" evidence="12">
    <location>
        <begin position="295"/>
        <end position="501"/>
    </location>
</feature>
<dbReference type="Gene3D" id="3.40.50.300">
    <property type="entry name" value="P-loop containing nucleotide triphosphate hydrolases"/>
    <property type="match status" value="2"/>
</dbReference>
<dbReference type="GO" id="GO:0035861">
    <property type="term" value="C:site of double-strand break"/>
    <property type="evidence" value="ECO:0007669"/>
    <property type="project" value="TreeGrafter"/>
</dbReference>
<dbReference type="Proteomes" id="UP001212997">
    <property type="component" value="Unassembled WGS sequence"/>
</dbReference>
<sequence>MAITKRRAPEESDVEDHAEHSQSSKRARTAEDSDPDDVPPPTRARNGKGKERAVDEDEDIEDVEALEEIIPDEEEDRRFEEENEEIIREQIENKQKAPGTIAEMGIIEKLEMHNFMCHKYLTFNFGPQINFIIGHNGSGKSAVLSALTVALGGKAIATGRGNGLKAFIREGESVSEVSVTIKNRGPEAYKHDQFGDSIIITRRFTKDGSSSYKIKAKDGKMVSNKREDLTAICDHMNIQVDNPLNILTQDSARQFLSNSQPTAKYEFFLRGTSLRQLNDEYTACLKSIINTDKILAHKQEAIKDLESAYNEAKSRLSEAQKARELEKRAQNIRSELAWAYVAGKKEELESKFTTLAKHERVVAKAQAELDKADSELKEASQAVEVYEQEIHELGEMKHLLERKDVANSQLKEHKDKVVELRRNERDINSHIKDVNAAIEEMKQHIKAEQAKAEASTQSKRDAINQRLEEAETKLESLQKEIDALKDRLEASRAQTADIKQKGPQLDTDISEIDASIKTAREQLVGCDEREKSKLAPFGKQMDRVLEDIKRTQWHGETPIGPLGLFVGLKDRAKWGDLMRAQLGGVMTNFACTDPRDRKPLADILRRYGNNNGITITKVDLFDFSQGEPPSQYLTVLRVLEFTNPFVLRIFVNQVRIESTFIAERRDEGERMLNEFGRAGTCWTAEKFMAVQRFPEGGFKNSLLKQLRPNDPRRYLFNDSDTEVERRRINEELKRLMPLRDQKERERREMRAGFERIIAQNRALQSQLDQKIRESRDLKAERDTIREELNVGLSADLQALQDELTTREDEKTHLVKQFTDLQFQKGKAEDALKPFMEELTQIRGLIRDFEGRRATIQENLEQTIASRMTAQNNKRHYAKKLQDAQKKVSDADAEVQAVQAEFEIWRNKAIGICEEEIENPRPADELKRLSAAVEKALNAREKTGVPSVEAMANEVMSKKEAYDKARKDISQMKNLNRALRKAINLRIHRWHEFRRSIALRCKVYFQYNLSHRGYYGKILFDHANGTLLLKVQTEDQTATQGAREKDPRSLSGGEKSFSTICLLLSLWESIGCPIRCLDEFDVFMDAVNRRISMKMMIDTANASNRKQYILITPQDMTNVSFGASVRVHRMTDPERGQGVLAFQ</sequence>
<evidence type="ECO:0000256" key="2">
    <source>
        <dbReference type="ARBA" id="ARBA00004286"/>
    </source>
</evidence>
<keyword evidence="9" id="KW-0233">DNA recombination</keyword>
<evidence type="ECO:0000256" key="7">
    <source>
        <dbReference type="ARBA" id="ARBA00022840"/>
    </source>
</evidence>
<dbReference type="GO" id="GO:0003684">
    <property type="term" value="F:damaged DNA binding"/>
    <property type="evidence" value="ECO:0007669"/>
    <property type="project" value="TreeGrafter"/>
</dbReference>